<dbReference type="Proteomes" id="UP000835052">
    <property type="component" value="Unassembled WGS sequence"/>
</dbReference>
<evidence type="ECO:0000313" key="1">
    <source>
        <dbReference type="EMBL" id="CAD6185875.1"/>
    </source>
</evidence>
<comment type="caution">
    <text evidence="1">The sequence shown here is derived from an EMBL/GenBank/DDBJ whole genome shotgun (WGS) entry which is preliminary data.</text>
</comment>
<reference evidence="1" key="1">
    <citation type="submission" date="2020-10" db="EMBL/GenBank/DDBJ databases">
        <authorList>
            <person name="Kikuchi T."/>
        </authorList>
    </citation>
    <scope>NUCLEOTIDE SEQUENCE</scope>
    <source>
        <strain evidence="1">NKZ352</strain>
    </source>
</reference>
<sequence>MGRSPNKTQLFAHRTNYSQLTAGGGLTPPPRFGLFQGCHPWAYVQLSPYMHGSFFFCRAKVSLRGEGDRWVGAVFETGWHTNEEPPSVRRRLD</sequence>
<protein>
    <submittedName>
        <fullName evidence="1">Uncharacterized protein</fullName>
    </submittedName>
</protein>
<gene>
    <name evidence="1" type="ORF">CAUJ_LOCUS1794</name>
</gene>
<organism evidence="1 2">
    <name type="scientific">Caenorhabditis auriculariae</name>
    <dbReference type="NCBI Taxonomy" id="2777116"/>
    <lineage>
        <taxon>Eukaryota</taxon>
        <taxon>Metazoa</taxon>
        <taxon>Ecdysozoa</taxon>
        <taxon>Nematoda</taxon>
        <taxon>Chromadorea</taxon>
        <taxon>Rhabditida</taxon>
        <taxon>Rhabditina</taxon>
        <taxon>Rhabditomorpha</taxon>
        <taxon>Rhabditoidea</taxon>
        <taxon>Rhabditidae</taxon>
        <taxon>Peloderinae</taxon>
        <taxon>Caenorhabditis</taxon>
    </lineage>
</organism>
<name>A0A8S1GQH0_9PELO</name>
<keyword evidence="2" id="KW-1185">Reference proteome</keyword>
<proteinExistence type="predicted"/>
<accession>A0A8S1GQH0</accession>
<dbReference type="AlphaFoldDB" id="A0A8S1GQH0"/>
<evidence type="ECO:0000313" key="2">
    <source>
        <dbReference type="Proteomes" id="UP000835052"/>
    </source>
</evidence>
<dbReference type="EMBL" id="CAJGYM010000003">
    <property type="protein sequence ID" value="CAD6185875.1"/>
    <property type="molecule type" value="Genomic_DNA"/>
</dbReference>